<dbReference type="AlphaFoldDB" id="A0A1H3Y9Z9"/>
<dbReference type="PANTHER" id="PTHR30399">
    <property type="entry name" value="UNCHARACTERIZED PROTEIN YGJP"/>
    <property type="match status" value="1"/>
</dbReference>
<dbReference type="Pfam" id="PF01863">
    <property type="entry name" value="YgjP-like"/>
    <property type="match status" value="1"/>
</dbReference>
<dbReference type="EMBL" id="FNQO01000002">
    <property type="protein sequence ID" value="SEA08495.1"/>
    <property type="molecule type" value="Genomic_DNA"/>
</dbReference>
<evidence type="ECO:0000313" key="2">
    <source>
        <dbReference type="EMBL" id="SEA08495.1"/>
    </source>
</evidence>
<evidence type="ECO:0000313" key="3">
    <source>
        <dbReference type="Proteomes" id="UP000198658"/>
    </source>
</evidence>
<evidence type="ECO:0000259" key="1">
    <source>
        <dbReference type="Pfam" id="PF01863"/>
    </source>
</evidence>
<dbReference type="Proteomes" id="UP000198658">
    <property type="component" value="Unassembled WGS sequence"/>
</dbReference>
<dbReference type="STRING" id="658218.SAMN05216562_1641"/>
<name>A0A1H3Y9Z9_9GAMM</name>
<dbReference type="InterPro" id="IPR053136">
    <property type="entry name" value="UTP_pyrophosphatase-like"/>
</dbReference>
<reference evidence="3" key="1">
    <citation type="submission" date="2016-10" db="EMBL/GenBank/DDBJ databases">
        <authorList>
            <person name="Varghese N."/>
            <person name="Submissions S."/>
        </authorList>
    </citation>
    <scope>NUCLEOTIDE SEQUENCE [LARGE SCALE GENOMIC DNA]</scope>
    <source>
        <strain evidence="3">CGMCC 1.10657</strain>
    </source>
</reference>
<sequence length="240" mass="28041">MSDPQIVREPQAFVYEDIPYRLVRSRRRKRLGLVLAESGVEVRIPERCAARHGHQFLQENIQWVRAQLLRADQRAAQVPEYRYAFGESFPWLGRLLPLVRAARPADAGIGDAISLYTRYREPDEGQLQSALERFYQREALTLLTDKSARLAAQLGLNVSSVRVRRTKSKWGHCSIRGELQYNWLVCLAPEPVVDYLVAHEVCHLQHHNHSRAFWQLVESVCPRYRELRRWLRDNGHRLVL</sequence>
<dbReference type="RefSeq" id="WP_091387124.1">
    <property type="nucleotide sequence ID" value="NZ_FNQO01000002.1"/>
</dbReference>
<dbReference type="OrthoDB" id="9811177at2"/>
<keyword evidence="3" id="KW-1185">Reference proteome</keyword>
<accession>A0A1H3Y9Z9</accession>
<proteinExistence type="predicted"/>
<dbReference type="PANTHER" id="PTHR30399:SF1">
    <property type="entry name" value="UTP PYROPHOSPHATASE"/>
    <property type="match status" value="1"/>
</dbReference>
<dbReference type="InterPro" id="IPR002725">
    <property type="entry name" value="YgjP-like_metallopeptidase"/>
</dbReference>
<organism evidence="2 3">
    <name type="scientific">Microbulbifer marinus</name>
    <dbReference type="NCBI Taxonomy" id="658218"/>
    <lineage>
        <taxon>Bacteria</taxon>
        <taxon>Pseudomonadati</taxon>
        <taxon>Pseudomonadota</taxon>
        <taxon>Gammaproteobacteria</taxon>
        <taxon>Cellvibrionales</taxon>
        <taxon>Microbulbiferaceae</taxon>
        <taxon>Microbulbifer</taxon>
    </lineage>
</organism>
<gene>
    <name evidence="2" type="ORF">SAMN05216562_1641</name>
</gene>
<dbReference type="CDD" id="cd07344">
    <property type="entry name" value="M48_yhfN_like"/>
    <property type="match status" value="1"/>
</dbReference>
<feature type="domain" description="YgjP-like metallopeptidase" evidence="1">
    <location>
        <begin position="30"/>
        <end position="233"/>
    </location>
</feature>
<protein>
    <recommendedName>
        <fullName evidence="1">YgjP-like metallopeptidase domain-containing protein</fullName>
    </recommendedName>
</protein>
<dbReference type="Gene3D" id="3.30.2010.10">
    <property type="entry name" value="Metalloproteases ('zincins'), catalytic domain"/>
    <property type="match status" value="1"/>
</dbReference>